<reference evidence="3" key="1">
    <citation type="submission" date="2023-03" db="EMBL/GenBank/DDBJ databases">
        <title>Massive genome expansion in bonnet fungi (Mycena s.s.) driven by repeated elements and novel gene families across ecological guilds.</title>
        <authorList>
            <consortium name="Lawrence Berkeley National Laboratory"/>
            <person name="Harder C.B."/>
            <person name="Miyauchi S."/>
            <person name="Viragh M."/>
            <person name="Kuo A."/>
            <person name="Thoen E."/>
            <person name="Andreopoulos B."/>
            <person name="Lu D."/>
            <person name="Skrede I."/>
            <person name="Drula E."/>
            <person name="Henrissat B."/>
            <person name="Morin E."/>
            <person name="Kohler A."/>
            <person name="Barry K."/>
            <person name="LaButti K."/>
            <person name="Morin E."/>
            <person name="Salamov A."/>
            <person name="Lipzen A."/>
            <person name="Mereny Z."/>
            <person name="Hegedus B."/>
            <person name="Baldrian P."/>
            <person name="Stursova M."/>
            <person name="Weitz H."/>
            <person name="Taylor A."/>
            <person name="Grigoriev I.V."/>
            <person name="Nagy L.G."/>
            <person name="Martin F."/>
            <person name="Kauserud H."/>
        </authorList>
    </citation>
    <scope>NUCLEOTIDE SEQUENCE</scope>
    <source>
        <strain evidence="3">CBHHK200</strain>
    </source>
</reference>
<dbReference type="EMBL" id="JARJCM010000259">
    <property type="protein sequence ID" value="KAJ7020537.1"/>
    <property type="molecule type" value="Genomic_DNA"/>
</dbReference>
<feature type="region of interest" description="Disordered" evidence="1">
    <location>
        <begin position="57"/>
        <end position="171"/>
    </location>
</feature>
<comment type="caution">
    <text evidence="3">The sequence shown here is derived from an EMBL/GenBank/DDBJ whole genome shotgun (WGS) entry which is preliminary data.</text>
</comment>
<gene>
    <name evidence="3" type="ORF">C8F04DRAFT_1196514</name>
</gene>
<accession>A0AAD6S4R4</accession>
<feature type="compositionally biased region" description="Polar residues" evidence="1">
    <location>
        <begin position="121"/>
        <end position="135"/>
    </location>
</feature>
<proteinExistence type="predicted"/>
<dbReference type="Proteomes" id="UP001218188">
    <property type="component" value="Unassembled WGS sequence"/>
</dbReference>
<organism evidence="3 4">
    <name type="scientific">Mycena alexandri</name>
    <dbReference type="NCBI Taxonomy" id="1745969"/>
    <lineage>
        <taxon>Eukaryota</taxon>
        <taxon>Fungi</taxon>
        <taxon>Dikarya</taxon>
        <taxon>Basidiomycota</taxon>
        <taxon>Agaricomycotina</taxon>
        <taxon>Agaricomycetes</taxon>
        <taxon>Agaricomycetidae</taxon>
        <taxon>Agaricales</taxon>
        <taxon>Marasmiineae</taxon>
        <taxon>Mycenaceae</taxon>
        <taxon>Mycena</taxon>
    </lineage>
</organism>
<evidence type="ECO:0000256" key="2">
    <source>
        <dbReference type="SAM" id="SignalP"/>
    </source>
</evidence>
<evidence type="ECO:0000256" key="1">
    <source>
        <dbReference type="SAM" id="MobiDB-lite"/>
    </source>
</evidence>
<sequence length="318" mass="34645">MSNLTVHSSCWFLFPLFVFLPGAPGMHQTCPPVPTPPVYIKYVPPCPHTTTMVTHVPPVPPPPTLSVAKEPPCLERPASPSTLREPQPSAPPVKLRPAPSPFGSSPGKLIDLNLVRPRPPSGSTARTDTPLTPTLRSRKPQRATPKSLTAIDAEDSPDKDESDDEPPYTGHRITGIDRWWEYLDAEGPLRNVTGHPDYVPQSGQQPQKSIVGGVGAKEAKEHVVEQQLFLEGKRVEDGSMSSFAALLTGPWWPEAFWEAFEESLEGFKAALPRLKFLSANSLSIILAVLARFLGGLLLNNAWGLSESVSTSALHWPVE</sequence>
<feature type="compositionally biased region" description="Acidic residues" evidence="1">
    <location>
        <begin position="152"/>
        <end position="166"/>
    </location>
</feature>
<evidence type="ECO:0000313" key="3">
    <source>
        <dbReference type="EMBL" id="KAJ7020537.1"/>
    </source>
</evidence>
<name>A0AAD6S4R4_9AGAR</name>
<evidence type="ECO:0000313" key="4">
    <source>
        <dbReference type="Proteomes" id="UP001218188"/>
    </source>
</evidence>
<feature type="chain" id="PRO_5041962268" evidence="2">
    <location>
        <begin position="26"/>
        <end position="318"/>
    </location>
</feature>
<keyword evidence="4" id="KW-1185">Reference proteome</keyword>
<dbReference type="AlphaFoldDB" id="A0AAD6S4R4"/>
<feature type="signal peptide" evidence="2">
    <location>
        <begin position="1"/>
        <end position="25"/>
    </location>
</feature>
<protein>
    <submittedName>
        <fullName evidence="3">Uncharacterized protein</fullName>
    </submittedName>
</protein>
<keyword evidence="2" id="KW-0732">Signal</keyword>